<sequence>MLIMDEPTAGLDPETRRTIWSLVKELRGKTSILLSTHDMEEADVLADRIIVMYNGSVICWGSPTFLKNACGVGYKLRIQKEQKTFKSDSVMAVVKSSVPQAMVQEEKDNEVVIALNTMKRERFPVMFKALEEGGKKLGIVSIGVSLATMTDAYLNYINLSTSFSEHSTEPSPMTFTGSTTEEGDNYFRYKALLDSQTIPYEVTTDVVKSLQAKHEENYPEYASTCAFGTVFNKTA</sequence>
<dbReference type="EMBL" id="CM023485">
    <property type="protein sequence ID" value="KAH6930076.1"/>
    <property type="molecule type" value="Genomic_DNA"/>
</dbReference>
<name>A0ACB7S565_HYAAI</name>
<keyword evidence="2" id="KW-1185">Reference proteome</keyword>
<accession>A0ACB7S565</accession>
<proteinExistence type="predicted"/>
<protein>
    <submittedName>
        <fullName evidence="1">Uncharacterized protein</fullName>
    </submittedName>
</protein>
<organism evidence="1 2">
    <name type="scientific">Hyalomma asiaticum</name>
    <name type="common">Tick</name>
    <dbReference type="NCBI Taxonomy" id="266040"/>
    <lineage>
        <taxon>Eukaryota</taxon>
        <taxon>Metazoa</taxon>
        <taxon>Ecdysozoa</taxon>
        <taxon>Arthropoda</taxon>
        <taxon>Chelicerata</taxon>
        <taxon>Arachnida</taxon>
        <taxon>Acari</taxon>
        <taxon>Parasitiformes</taxon>
        <taxon>Ixodida</taxon>
        <taxon>Ixodoidea</taxon>
        <taxon>Ixodidae</taxon>
        <taxon>Hyalomminae</taxon>
        <taxon>Hyalomma</taxon>
    </lineage>
</organism>
<reference evidence="1" key="1">
    <citation type="submission" date="2020-05" db="EMBL/GenBank/DDBJ databases">
        <title>Large-scale comparative analyses of tick genomes elucidate their genetic diversity and vector capacities.</title>
        <authorList>
            <person name="Jia N."/>
            <person name="Wang J."/>
            <person name="Shi W."/>
            <person name="Du L."/>
            <person name="Sun Y."/>
            <person name="Zhan W."/>
            <person name="Jiang J."/>
            <person name="Wang Q."/>
            <person name="Zhang B."/>
            <person name="Ji P."/>
            <person name="Sakyi L.B."/>
            <person name="Cui X."/>
            <person name="Yuan T."/>
            <person name="Jiang B."/>
            <person name="Yang W."/>
            <person name="Lam T.T.-Y."/>
            <person name="Chang Q."/>
            <person name="Ding S."/>
            <person name="Wang X."/>
            <person name="Zhu J."/>
            <person name="Ruan X."/>
            <person name="Zhao L."/>
            <person name="Wei J."/>
            <person name="Que T."/>
            <person name="Du C."/>
            <person name="Cheng J."/>
            <person name="Dai P."/>
            <person name="Han X."/>
            <person name="Huang E."/>
            <person name="Gao Y."/>
            <person name="Liu J."/>
            <person name="Shao H."/>
            <person name="Ye R."/>
            <person name="Li L."/>
            <person name="Wei W."/>
            <person name="Wang X."/>
            <person name="Wang C."/>
            <person name="Yang T."/>
            <person name="Huo Q."/>
            <person name="Li W."/>
            <person name="Guo W."/>
            <person name="Chen H."/>
            <person name="Zhou L."/>
            <person name="Ni X."/>
            <person name="Tian J."/>
            <person name="Zhou Y."/>
            <person name="Sheng Y."/>
            <person name="Liu T."/>
            <person name="Pan Y."/>
            <person name="Xia L."/>
            <person name="Li J."/>
            <person name="Zhao F."/>
            <person name="Cao W."/>
        </authorList>
    </citation>
    <scope>NUCLEOTIDE SEQUENCE</scope>
    <source>
        <strain evidence="1">Hyas-2018</strain>
    </source>
</reference>
<evidence type="ECO:0000313" key="2">
    <source>
        <dbReference type="Proteomes" id="UP000821845"/>
    </source>
</evidence>
<comment type="caution">
    <text evidence="1">The sequence shown here is derived from an EMBL/GenBank/DDBJ whole genome shotgun (WGS) entry which is preliminary data.</text>
</comment>
<dbReference type="Proteomes" id="UP000821845">
    <property type="component" value="Chromosome 5"/>
</dbReference>
<evidence type="ECO:0000313" key="1">
    <source>
        <dbReference type="EMBL" id="KAH6930076.1"/>
    </source>
</evidence>
<gene>
    <name evidence="1" type="ORF">HPB50_008779</name>
</gene>